<evidence type="ECO:0000256" key="2">
    <source>
        <dbReference type="SAM" id="SignalP"/>
    </source>
</evidence>
<name>A0A387HMS1_9ACTN</name>
<dbReference type="OrthoDB" id="5187892at2"/>
<sequence>MRLMVSAAAVLLTAAPAFGAVDPPVGPAPHRTTSASSTEMPAVGTEVPSNMTGPNSVIEVPQGVITADLTGGIKQKAEINPHQPNPTRSLLLRTTGFHLEGTSPDREFLVTIALKGTDTLAESSLRMTSAHPPRFVEHDVILVTVTVERRDEPPLTLEAHAPLSLTCTGLTRFPPAANRFDLTQPVDLFAPGSTVPVGRIRALPTVRGAGPITP</sequence>
<proteinExistence type="predicted"/>
<feature type="signal peptide" evidence="2">
    <location>
        <begin position="1"/>
        <end position="19"/>
    </location>
</feature>
<keyword evidence="4" id="KW-1185">Reference proteome</keyword>
<reference evidence="3 4" key="1">
    <citation type="submission" date="2018-10" db="EMBL/GenBank/DDBJ databases">
        <title>Relationship between Morphology and Antimicrobial Activity in Streptomyces.</title>
        <authorList>
            <person name="Kang H.J."/>
            <person name="Kim S.B."/>
        </authorList>
    </citation>
    <scope>NUCLEOTIDE SEQUENCE [LARGE SCALE GENOMIC DNA]</scope>
    <source>
        <strain evidence="3 4">BH38</strain>
    </source>
</reference>
<feature type="chain" id="PRO_5017394447" evidence="2">
    <location>
        <begin position="20"/>
        <end position="214"/>
    </location>
</feature>
<accession>A0A387HMS1</accession>
<evidence type="ECO:0000256" key="1">
    <source>
        <dbReference type="SAM" id="MobiDB-lite"/>
    </source>
</evidence>
<dbReference type="Proteomes" id="UP000271554">
    <property type="component" value="Chromosome"/>
</dbReference>
<dbReference type="KEGG" id="shun:DWB77_07044"/>
<dbReference type="AlphaFoldDB" id="A0A387HMS1"/>
<protein>
    <submittedName>
        <fullName evidence="3">Uncharacterized protein</fullName>
    </submittedName>
</protein>
<dbReference type="EMBL" id="CP032698">
    <property type="protein sequence ID" value="AYG84829.1"/>
    <property type="molecule type" value="Genomic_DNA"/>
</dbReference>
<keyword evidence="2" id="KW-0732">Signal</keyword>
<gene>
    <name evidence="3" type="ORF">DWB77_07044</name>
</gene>
<evidence type="ECO:0000313" key="3">
    <source>
        <dbReference type="EMBL" id="AYG84829.1"/>
    </source>
</evidence>
<organism evidence="3 4">
    <name type="scientific">Streptomyces hundungensis</name>
    <dbReference type="NCBI Taxonomy" id="1077946"/>
    <lineage>
        <taxon>Bacteria</taxon>
        <taxon>Bacillati</taxon>
        <taxon>Actinomycetota</taxon>
        <taxon>Actinomycetes</taxon>
        <taxon>Kitasatosporales</taxon>
        <taxon>Streptomycetaceae</taxon>
        <taxon>Streptomyces</taxon>
    </lineage>
</organism>
<feature type="region of interest" description="Disordered" evidence="1">
    <location>
        <begin position="20"/>
        <end position="41"/>
    </location>
</feature>
<evidence type="ECO:0000313" key="4">
    <source>
        <dbReference type="Proteomes" id="UP000271554"/>
    </source>
</evidence>